<dbReference type="InterPro" id="IPR012128">
    <property type="entry name" value="Phycobilisome_asu/bsu"/>
</dbReference>
<evidence type="ECO:0000256" key="3">
    <source>
        <dbReference type="ARBA" id="ARBA00022448"/>
    </source>
</evidence>
<dbReference type="PANTHER" id="PTHR34011">
    <property type="entry name" value="PHYCOBILISOME 32.1 KDA LINKER POLYPEPTIDE, PHYCOCYANIN-ASSOCIATED, ROD 2-RELATED"/>
    <property type="match status" value="1"/>
</dbReference>
<dbReference type="InterPro" id="IPR009050">
    <property type="entry name" value="Globin-like_sf"/>
</dbReference>
<dbReference type="PIRSF" id="PIRSF000081">
    <property type="entry name" value="Phycocyanin"/>
    <property type="match status" value="1"/>
</dbReference>
<comment type="subcellular location">
    <subcellularLocation>
        <location evidence="1 16">Plastid</location>
        <location evidence="1 16">Chloroplast thylakoid membrane</location>
        <topology evidence="1 16">Peripheral membrane protein</topology>
        <orientation evidence="1 16">Stromal side</orientation>
    </subcellularLocation>
</comment>
<evidence type="ECO:0000256" key="2">
    <source>
        <dbReference type="ARBA" id="ARBA00008182"/>
    </source>
</evidence>
<evidence type="ECO:0000256" key="1">
    <source>
        <dbReference type="ARBA" id="ARBA00004185"/>
    </source>
</evidence>
<evidence type="ECO:0000256" key="12">
    <source>
        <dbReference type="ARBA" id="ARBA00023078"/>
    </source>
</evidence>
<keyword evidence="5 16" id="KW-0150">Chloroplast</keyword>
<organism evidence="17">
    <name type="scientific">Gronococcus sybilensis</name>
    <dbReference type="NCBI Taxonomy" id="3028029"/>
    <lineage>
        <taxon>Eukaryota</taxon>
        <taxon>Rhodophyta</taxon>
        <taxon>Bangiophyceae</taxon>
        <taxon>Cavernulicolales</taxon>
        <taxon>Cavernulicolaceae</taxon>
        <taxon>Gronococcus</taxon>
    </lineage>
</organism>
<dbReference type="GO" id="GO:0030089">
    <property type="term" value="C:phycobilisome"/>
    <property type="evidence" value="ECO:0007669"/>
    <property type="project" value="UniProtKB-KW"/>
</dbReference>
<accession>A0A9Y1I2H0</accession>
<evidence type="ECO:0000256" key="10">
    <source>
        <dbReference type="ARBA" id="ARBA00022982"/>
    </source>
</evidence>
<dbReference type="SUPFAM" id="SSF46458">
    <property type="entry name" value="Globin-like"/>
    <property type="match status" value="1"/>
</dbReference>
<evidence type="ECO:0000256" key="4">
    <source>
        <dbReference type="ARBA" id="ARBA00022481"/>
    </source>
</evidence>
<evidence type="ECO:0000256" key="16">
    <source>
        <dbReference type="RuleBase" id="RU004438"/>
    </source>
</evidence>
<evidence type="ECO:0000256" key="8">
    <source>
        <dbReference type="ARBA" id="ARBA00022640"/>
    </source>
</evidence>
<keyword evidence="3 16" id="KW-0813">Transport</keyword>
<dbReference type="AlphaFoldDB" id="A0A9Y1I2H0"/>
<dbReference type="InterPro" id="IPR038719">
    <property type="entry name" value="Phycobilisome_asu/bsu_sf"/>
</dbReference>
<keyword evidence="10 16" id="KW-0249">Electron transport</keyword>
<protein>
    <submittedName>
        <fullName evidence="17">Phycoerythrin beta subunit</fullName>
    </submittedName>
</protein>
<evidence type="ECO:0000256" key="9">
    <source>
        <dbReference type="ARBA" id="ARBA00022738"/>
    </source>
</evidence>
<evidence type="ECO:0000256" key="6">
    <source>
        <dbReference type="ARBA" id="ARBA00022531"/>
    </source>
</evidence>
<comment type="similarity">
    <text evidence="2 16">Belongs to the phycobiliprotein family.</text>
</comment>
<dbReference type="Gene3D" id="1.10.490.20">
    <property type="entry name" value="Phycocyanins"/>
    <property type="match status" value="1"/>
</dbReference>
<proteinExistence type="inferred from homology"/>
<keyword evidence="8 16" id="KW-0934">Plastid</keyword>
<sequence>MLNVSSQIISNSANEEKYFKTDTLEYLTTLISHRNIRLECINDIIVNASYIISDAVSGVIYENPHLIFPESSYKKNTWTVNLFFKDGKMTLRYISYALLARDPYVLSDYYIHQLKETYSSLKVPVSSIVRIIKIMKATTINLIKDNSHNDKNYGTAEKYSSLEKELIECFDYLILALSN</sequence>
<keyword evidence="12 16" id="KW-0793">Thylakoid</keyword>
<dbReference type="EMBL" id="OP616812">
    <property type="protein sequence ID" value="WDA99059.1"/>
    <property type="molecule type" value="Genomic_DNA"/>
</dbReference>
<dbReference type="GO" id="GO:0009535">
    <property type="term" value="C:chloroplast thylakoid membrane"/>
    <property type="evidence" value="ECO:0007669"/>
    <property type="project" value="UniProtKB-SubCell"/>
</dbReference>
<name>A0A9Y1I2H0_9RHOD</name>
<evidence type="ECO:0000256" key="15">
    <source>
        <dbReference type="PIRSR" id="PIRSR000081-1"/>
    </source>
</evidence>
<keyword evidence="14 16" id="KW-0089">Bile pigment</keyword>
<evidence type="ECO:0000256" key="11">
    <source>
        <dbReference type="ARBA" id="ARBA00022991"/>
    </source>
</evidence>
<evidence type="ECO:0000256" key="14">
    <source>
        <dbReference type="ARBA" id="ARBA00023307"/>
    </source>
</evidence>
<dbReference type="GO" id="GO:0015979">
    <property type="term" value="P:photosynthesis"/>
    <property type="evidence" value="ECO:0007669"/>
    <property type="project" value="UniProtKB-KW"/>
</dbReference>
<geneLocation type="plastid" evidence="17"/>
<reference evidence="17" key="1">
    <citation type="journal article" date="2023" name="J. Phycol.">
        <title>Revised classification of the Cyanidiophyceae based on plastid genome data with descriptions of the Cavernulicolales ord. nov. and Galdieriales ord. nov. (Rhodophyta).</title>
        <authorList>
            <person name="Park S.I."/>
            <person name="Cho C.H."/>
            <person name="Ciniglia C."/>
            <person name="Huang T.Y."/>
            <person name="Liu S.L."/>
            <person name="Bustamante D.E."/>
            <person name="Calderon M.S."/>
            <person name="Mansilla A."/>
            <person name="McDermott T."/>
            <person name="Andersen R.A."/>
            <person name="Yoon H.S."/>
        </authorList>
    </citation>
    <scope>NUCLEOTIDE SEQUENCE</scope>
</reference>
<evidence type="ECO:0000313" key="17">
    <source>
        <dbReference type="EMBL" id="WDA99059.1"/>
    </source>
</evidence>
<keyword evidence="13 16" id="KW-0472">Membrane</keyword>
<evidence type="ECO:0000256" key="13">
    <source>
        <dbReference type="ARBA" id="ARBA00023136"/>
    </source>
</evidence>
<evidence type="ECO:0000256" key="7">
    <source>
        <dbReference type="ARBA" id="ARBA00022549"/>
    </source>
</evidence>
<feature type="binding site" evidence="15">
    <location>
        <position position="35"/>
    </location>
    <ligand>
        <name>(2R,3E)-phycocyanobilin</name>
        <dbReference type="ChEBI" id="CHEBI:85275"/>
        <label>1</label>
    </ligand>
</feature>
<dbReference type="Pfam" id="PF00502">
    <property type="entry name" value="Phycobilisome"/>
    <property type="match status" value="1"/>
</dbReference>
<evidence type="ECO:0000256" key="5">
    <source>
        <dbReference type="ARBA" id="ARBA00022528"/>
    </source>
</evidence>
<gene>
    <name evidence="17" type="primary">cpeB</name>
    <name evidence="17" type="ORF">GRSY_054</name>
</gene>
<keyword evidence="11 16" id="KW-0157">Chromophore</keyword>
<keyword evidence="9 16" id="KW-0605">Phycobilisome</keyword>
<keyword evidence="4" id="KW-0488">Methylation</keyword>
<keyword evidence="7" id="KW-0042">Antenna complex</keyword>
<dbReference type="PANTHER" id="PTHR34011:SF7">
    <property type="entry name" value="C-PHYCOCYANIN BETA SUBUNIT"/>
    <property type="match status" value="1"/>
</dbReference>
<keyword evidence="6 16" id="KW-0602">Photosynthesis</keyword>